<dbReference type="AlphaFoldDB" id="A0A6P7GK40"/>
<dbReference type="InterPro" id="IPR004327">
    <property type="entry name" value="Phstyr_phstse_ac"/>
</dbReference>
<dbReference type="InParanoid" id="A0A6P7GK40"/>
<feature type="compositionally biased region" description="Basic and acidic residues" evidence="11">
    <location>
        <begin position="574"/>
        <end position="589"/>
    </location>
</feature>
<keyword evidence="5 10" id="KW-0963">Cytoplasm</keyword>
<organism evidence="12">
    <name type="scientific">Diabrotica virgifera virgifera</name>
    <name type="common">western corn rootworm</name>
    <dbReference type="NCBI Taxonomy" id="50390"/>
    <lineage>
        <taxon>Eukaryota</taxon>
        <taxon>Metazoa</taxon>
        <taxon>Ecdysozoa</taxon>
        <taxon>Arthropoda</taxon>
        <taxon>Hexapoda</taxon>
        <taxon>Insecta</taxon>
        <taxon>Pterygota</taxon>
        <taxon>Neoptera</taxon>
        <taxon>Endopterygota</taxon>
        <taxon>Coleoptera</taxon>
        <taxon>Polyphaga</taxon>
        <taxon>Cucujiformia</taxon>
        <taxon>Chrysomeloidea</taxon>
        <taxon>Chrysomelidae</taxon>
        <taxon>Galerucinae</taxon>
        <taxon>Diabroticina</taxon>
        <taxon>Diabroticites</taxon>
        <taxon>Diabrotica</taxon>
    </lineage>
</organism>
<dbReference type="InterPro" id="IPR011989">
    <property type="entry name" value="ARM-like"/>
</dbReference>
<reference evidence="12" key="1">
    <citation type="submission" date="2025-08" db="UniProtKB">
        <authorList>
            <consortium name="RefSeq"/>
        </authorList>
    </citation>
    <scope>IDENTIFICATION</scope>
    <source>
        <tissue evidence="12">Whole insect</tissue>
    </source>
</reference>
<dbReference type="PANTHER" id="PTHR10012">
    <property type="entry name" value="SERINE/THREONINE-PROTEIN PHOSPHATASE 2A REGULATORY SUBUNIT B"/>
    <property type="match status" value="1"/>
</dbReference>
<dbReference type="SUPFAM" id="SSF140984">
    <property type="entry name" value="PTPA-like"/>
    <property type="match status" value="1"/>
</dbReference>
<dbReference type="Pfam" id="PF03095">
    <property type="entry name" value="PTPA"/>
    <property type="match status" value="2"/>
</dbReference>
<dbReference type="Gene3D" id="1.25.10.10">
    <property type="entry name" value="Leucine-rich Repeat Variant"/>
    <property type="match status" value="1"/>
</dbReference>
<dbReference type="InterPro" id="IPR037218">
    <property type="entry name" value="PTPA_sf"/>
</dbReference>
<evidence type="ECO:0000256" key="11">
    <source>
        <dbReference type="SAM" id="MobiDB-lite"/>
    </source>
</evidence>
<evidence type="ECO:0000256" key="3">
    <source>
        <dbReference type="ARBA" id="ARBA00011019"/>
    </source>
</evidence>
<dbReference type="RefSeq" id="XP_028145578.1">
    <property type="nucleotide sequence ID" value="XM_028289777.1"/>
</dbReference>
<dbReference type="InterPro" id="IPR016024">
    <property type="entry name" value="ARM-type_fold"/>
</dbReference>
<proteinExistence type="inferred from homology"/>
<protein>
    <recommendedName>
        <fullName evidence="8 10">Serine/threonine-protein phosphatase 2A activator</fullName>
        <ecNumber evidence="4 10">5.2.1.8</ecNumber>
    </recommendedName>
    <alternativeName>
        <fullName evidence="9 10">Phosphotyrosyl phosphatase activator</fullName>
    </alternativeName>
</protein>
<evidence type="ECO:0000256" key="10">
    <source>
        <dbReference type="RuleBase" id="RU361210"/>
    </source>
</evidence>
<dbReference type="GO" id="GO:0000159">
    <property type="term" value="C:protein phosphatase type 2A complex"/>
    <property type="evidence" value="ECO:0007669"/>
    <property type="project" value="TreeGrafter"/>
</dbReference>
<feature type="compositionally biased region" description="Basic and acidic residues" evidence="11">
    <location>
        <begin position="548"/>
        <end position="562"/>
    </location>
</feature>
<dbReference type="EC" id="5.2.1.8" evidence="4 10"/>
<keyword evidence="6 10" id="KW-0697">Rotamase</keyword>
<comment type="similarity">
    <text evidence="3 10">Belongs to the PTPA-type PPIase family.</text>
</comment>
<dbReference type="GO" id="GO:0008160">
    <property type="term" value="F:protein tyrosine phosphatase activator activity"/>
    <property type="evidence" value="ECO:0007669"/>
    <property type="project" value="TreeGrafter"/>
</dbReference>
<dbReference type="GO" id="GO:0005737">
    <property type="term" value="C:cytoplasm"/>
    <property type="evidence" value="ECO:0007669"/>
    <property type="project" value="UniProtKB-SubCell"/>
</dbReference>
<evidence type="ECO:0000256" key="2">
    <source>
        <dbReference type="ARBA" id="ARBA00004496"/>
    </source>
</evidence>
<feature type="region of interest" description="Disordered" evidence="11">
    <location>
        <begin position="528"/>
        <end position="599"/>
    </location>
</feature>
<name>A0A6P7GK40_DIAVI</name>
<evidence type="ECO:0000256" key="6">
    <source>
        <dbReference type="ARBA" id="ARBA00023110"/>
    </source>
</evidence>
<accession>A0A6P7GK40</accession>
<comment type="catalytic activity">
    <reaction evidence="1 10">
        <text>[protein]-peptidylproline (omega=180) = [protein]-peptidylproline (omega=0)</text>
        <dbReference type="Rhea" id="RHEA:16237"/>
        <dbReference type="Rhea" id="RHEA-COMP:10747"/>
        <dbReference type="Rhea" id="RHEA-COMP:10748"/>
        <dbReference type="ChEBI" id="CHEBI:83833"/>
        <dbReference type="ChEBI" id="CHEBI:83834"/>
        <dbReference type="EC" id="5.2.1.8"/>
    </reaction>
</comment>
<dbReference type="SUPFAM" id="SSF48371">
    <property type="entry name" value="ARM repeat"/>
    <property type="match status" value="1"/>
</dbReference>
<keyword evidence="7 10" id="KW-0413">Isomerase</keyword>
<dbReference type="Gene3D" id="1.20.120.1150">
    <property type="match status" value="1"/>
</dbReference>
<comment type="function">
    <text evidence="10">PPIases accelerate the folding of proteins. It catalyzes the cis-trans isomerization of proline imidic peptide bonds in oligopeptides.</text>
</comment>
<dbReference type="PANTHER" id="PTHR10012:SF0">
    <property type="entry name" value="SERINE_THREONINE-PROTEIN PHOSPHATASE 2A ACTIVATOR"/>
    <property type="match status" value="1"/>
</dbReference>
<dbReference type="GO" id="GO:0003755">
    <property type="term" value="F:peptidyl-prolyl cis-trans isomerase activity"/>
    <property type="evidence" value="ECO:0007669"/>
    <property type="project" value="UniProtKB-KW"/>
</dbReference>
<evidence type="ECO:0000256" key="4">
    <source>
        <dbReference type="ARBA" id="ARBA00013194"/>
    </source>
</evidence>
<dbReference type="InterPro" id="IPR043170">
    <property type="entry name" value="PTPA_C_lid"/>
</dbReference>
<sequence length="613" mass="69826">MRARACWVLHYFAEFNFKQENILMEAINLTVRALLFDKDLPVKVEAAIALQSLLNYQERAQKYIEPQVKQLALELLSIIRETENEDVTGVMQKLVCVYTQQLIPIAVEICQHLATTFNQVLDTDEGSDEKAITAMGLLNTIETLLTVMDEQPEVMRLLEPTVLQVIANVLQNEVQEFYEEVLALIYDLTSKQISPDMWKVFELLYRVSISNLRLCLFYSFDPPHHLKAQIIPLSYPIASCFNREYLGFIYTLNDAIKGKSIEQASANVSTEIDKICELLDIIGIWMEECPTVEHWEEKCNPAFRDWYERVKNQAIILLQTVIPEPLHRAIPELMIYFVEGFGGSINVEYGTIHELSFLLFLCSLFKIGYLKTSDISAVATKVFLRAQVQNFDTVLLSPSSFLKEAIVNRYSSKYMFFNCIEHINTRKSGPFAEHSNQLWNASGLSSWATVNSSLIRMYRETVLSKFNLVQHINFGSIFTLNQADPGSSIRRPKTSLAALHKTLANVEFSGQRGIRSLISADVRSDIAGTAGKSSSNSSSFSRGQQDPKLSDDRHFKEDRDDLISESLQKTPKTSFDKDSMFKDETEKPNPEFSFRRSKNASVTIVLDNEDDEI</sequence>
<evidence type="ECO:0000256" key="1">
    <source>
        <dbReference type="ARBA" id="ARBA00000971"/>
    </source>
</evidence>
<evidence type="ECO:0000313" key="12">
    <source>
        <dbReference type="RefSeq" id="XP_028145578.1"/>
    </source>
</evidence>
<evidence type="ECO:0000256" key="8">
    <source>
        <dbReference type="ARBA" id="ARBA00044786"/>
    </source>
</evidence>
<dbReference type="GO" id="GO:0005634">
    <property type="term" value="C:nucleus"/>
    <property type="evidence" value="ECO:0007669"/>
    <property type="project" value="TreeGrafter"/>
</dbReference>
<dbReference type="GO" id="GO:0007052">
    <property type="term" value="P:mitotic spindle organization"/>
    <property type="evidence" value="ECO:0007669"/>
    <property type="project" value="TreeGrafter"/>
</dbReference>
<evidence type="ECO:0000256" key="9">
    <source>
        <dbReference type="ARBA" id="ARBA00044820"/>
    </source>
</evidence>
<gene>
    <name evidence="12" type="primary">LOC114339146</name>
</gene>
<comment type="subcellular location">
    <subcellularLocation>
        <location evidence="2 10">Cytoplasm</location>
    </subcellularLocation>
</comment>
<evidence type="ECO:0000256" key="5">
    <source>
        <dbReference type="ARBA" id="ARBA00022490"/>
    </source>
</evidence>
<evidence type="ECO:0000256" key="7">
    <source>
        <dbReference type="ARBA" id="ARBA00023235"/>
    </source>
</evidence>